<gene>
    <name evidence="4" type="ORF">KXV57_002280</name>
</gene>
<dbReference type="Proteomes" id="UP000813423">
    <property type="component" value="Unassembled WGS sequence"/>
</dbReference>
<evidence type="ECO:0000313" key="4">
    <source>
        <dbReference type="EMBL" id="KAH1894538.1"/>
    </source>
</evidence>
<comment type="caution">
    <text evidence="4">The sequence shown here is derived from an EMBL/GenBank/DDBJ whole genome shotgun (WGS) entry which is preliminary data.</text>
</comment>
<keyword evidence="2" id="KW-0843">Virulence</keyword>
<dbReference type="AlphaFoldDB" id="A0A9P8SPZ7"/>
<dbReference type="InterPro" id="IPR053214">
    <property type="entry name" value="LysM12-like"/>
</dbReference>
<keyword evidence="1" id="KW-0147">Chitin-binding</keyword>
<dbReference type="InterPro" id="IPR018392">
    <property type="entry name" value="LysM"/>
</dbReference>
<evidence type="ECO:0000256" key="2">
    <source>
        <dbReference type="ARBA" id="ARBA00023026"/>
    </source>
</evidence>
<reference evidence="4" key="1">
    <citation type="submission" date="2021-08" db="EMBL/GenBank/DDBJ databases">
        <title>Global Aspergillus fumigatus from environmental and clinical sources.</title>
        <authorList>
            <person name="Barber A."/>
            <person name="Sae-Ong T."/>
        </authorList>
    </citation>
    <scope>NUCLEOTIDE SEQUENCE</scope>
    <source>
        <strain evidence="4">NRZ-2016-071</strain>
    </source>
</reference>
<proteinExistence type="predicted"/>
<evidence type="ECO:0000259" key="3">
    <source>
        <dbReference type="PROSITE" id="PS51782"/>
    </source>
</evidence>
<dbReference type="PROSITE" id="PS51782">
    <property type="entry name" value="LYSM"/>
    <property type="match status" value="1"/>
</dbReference>
<accession>A0A9P8SPZ7</accession>
<dbReference type="Gene3D" id="3.10.350.10">
    <property type="entry name" value="LysM domain"/>
    <property type="match status" value="1"/>
</dbReference>
<feature type="domain" description="LysM" evidence="3">
    <location>
        <begin position="154"/>
        <end position="199"/>
    </location>
</feature>
<dbReference type="PANTHER" id="PTHR47700">
    <property type="entry name" value="V CHITINASE, PUTATIVE (AFU_ORTHOLOGUE AFUA_6G13720)-RELATED"/>
    <property type="match status" value="1"/>
</dbReference>
<organism evidence="4 5">
    <name type="scientific">Aspergillus fumigatus</name>
    <name type="common">Neosartorya fumigata</name>
    <dbReference type="NCBI Taxonomy" id="746128"/>
    <lineage>
        <taxon>Eukaryota</taxon>
        <taxon>Fungi</taxon>
        <taxon>Dikarya</taxon>
        <taxon>Ascomycota</taxon>
        <taxon>Pezizomycotina</taxon>
        <taxon>Eurotiomycetes</taxon>
        <taxon>Eurotiomycetidae</taxon>
        <taxon>Eurotiales</taxon>
        <taxon>Aspergillaceae</taxon>
        <taxon>Aspergillus</taxon>
        <taxon>Aspergillus subgen. Fumigati</taxon>
    </lineage>
</organism>
<name>A0A9P8SPZ7_ASPFM</name>
<evidence type="ECO:0000313" key="5">
    <source>
        <dbReference type="Proteomes" id="UP000813423"/>
    </source>
</evidence>
<dbReference type="GO" id="GO:0008061">
    <property type="term" value="F:chitin binding"/>
    <property type="evidence" value="ECO:0007669"/>
    <property type="project" value="UniProtKB-KW"/>
</dbReference>
<protein>
    <recommendedName>
        <fullName evidence="3">LysM domain-containing protein</fullName>
    </recommendedName>
</protein>
<dbReference type="InterPro" id="IPR036779">
    <property type="entry name" value="LysM_dom_sf"/>
</dbReference>
<sequence length="266" mass="28183">MSRLKAPREVQFLFARSDSATVGIYIGKGLQSEGVSSFALNALSDNVRTLNISSGTIAMQLYISNNNNVRTFGIFTSSNESFTAVQSAIETLSNGGCLSFEKEKALTGPAVLTTPLLKISSNATYLKTIRSSSTVAAVPMSSSHSYIVVRAGCNTVQVGGGDSCSALVTKCGISAADFSKYKPGPNLCSTLVPGQPVCCSAGTLLGFAPKPKPDRSCTTYTIRQDDNCANLAAQYSLTKEDRGLQQEDMGLEWLLKCLGRDSNLSK</sequence>
<evidence type="ECO:0000256" key="1">
    <source>
        <dbReference type="ARBA" id="ARBA00022669"/>
    </source>
</evidence>
<dbReference type="EMBL" id="JAIBSC010000152">
    <property type="protein sequence ID" value="KAH1894538.1"/>
    <property type="molecule type" value="Genomic_DNA"/>
</dbReference>
<dbReference type="PANTHER" id="PTHR47700:SF2">
    <property type="entry name" value="CHITINASE"/>
    <property type="match status" value="1"/>
</dbReference>